<evidence type="ECO:0008006" key="5">
    <source>
        <dbReference type="Google" id="ProtNLM"/>
    </source>
</evidence>
<protein>
    <recommendedName>
        <fullName evidence="5">PEP-CTERM protein-sorting domain-containing protein</fullName>
    </recommendedName>
</protein>
<organism evidence="3 4">
    <name type="scientific">Cephaloticoccus primus</name>
    <dbReference type="NCBI Taxonomy" id="1548207"/>
    <lineage>
        <taxon>Bacteria</taxon>
        <taxon>Pseudomonadati</taxon>
        <taxon>Verrucomicrobiota</taxon>
        <taxon>Opitutia</taxon>
        <taxon>Opitutales</taxon>
        <taxon>Opitutaceae</taxon>
        <taxon>Cephaloticoccus</taxon>
    </lineage>
</organism>
<comment type="caution">
    <text evidence="3">The sequence shown here is derived from an EMBL/GenBank/DDBJ whole genome shotgun (WGS) entry which is preliminary data.</text>
</comment>
<proteinExistence type="predicted"/>
<dbReference type="NCBIfam" id="TIGR02595">
    <property type="entry name" value="PEP_CTERM"/>
    <property type="match status" value="1"/>
</dbReference>
<sequence length="953" mass="99559">MPLKSFTGSYGQPFTFAGSGFIRAEGSDPIGALYSDGGRNRLVGKVQLTGVTSIGVRGEREGELVIGDSITSAPGGGGLTKVGTGLLTLGGAGLGAYTGATTIRDGVLRFSGPSSGVTYNMSNLVLSGGILELSGPIYHVTRALGTGAGQFRWAGDGGFSAYGGDKSVTIGAVGDVLAWGGTSYFVSNSSALLLSSRYADAAITFTNAINLGNGLREVRVARGAANARAILSGKLSSTTNAGGLLKTGAGYLYLSNPDNDYTGGTVIREGALGIHANLYHNSGASNLQLDGGVLMIDGLFRRSTGTGAGQIQWTGSGGFAALSGEQTVRLGNSASTRTWESFMPAGAELRFGHYQAEGSVIWDTGLNLGSGSRTIRLLWDEAKSELGDVRFTRELRASAAAVLNIEGSGSLGTGVNNANFEAGTINLRGAGLTLYGDGRMAKAASTINMQAGAELFSNNEGAAYSNRLHDGTAINMNASRIRLRGNAGKAVTEQVGNLRIESGANEIQIERIGTSAADLKALALLRNAASRGTLRLTELASRLLLGNSADNHALSNNSGVVEAVVPWTQVRIDGGGGNPFYTWATPDDLNGDALVGLTSWDYWTAATQSSTGNVRIDAASLTLSAARTVNSLITTGAGALDLGGKRLTIHSGGLSVNSGASPYVIKGVGDSQIFTSWVSPGGRPLYVHSYGGGLRFEGAVRIVSNRDLVKSGPGDLVFAGTRTHNVGAVYIHEGTVELRSGRLSVTGNITVGDGAGTDRLVLPANQSDRLIKTGGGLPTIILNGTPHDQRGPEYGGAQAILQLSGNTQQRLAKLHIENRGTINWVGGREPTPNILWLDELSFSGPDAILFMRNWYEFEDMLLVRRVFNGKAFDTSMLSQVVFEGYQNYVTRWKDYDSDFLEITPFGSAVPEPSTYGAILGALGVGAYLLRRGRRKAANQSPPDGEATTRRQIK</sequence>
<dbReference type="InterPro" id="IPR013424">
    <property type="entry name" value="Ice-binding_C"/>
</dbReference>
<keyword evidence="4" id="KW-1185">Reference proteome</keyword>
<dbReference type="NCBIfam" id="TIGR02601">
    <property type="entry name" value="autotrns_rpt"/>
    <property type="match status" value="2"/>
</dbReference>
<feature type="region of interest" description="Disordered" evidence="2">
    <location>
        <begin position="934"/>
        <end position="953"/>
    </location>
</feature>
<evidence type="ECO:0000313" key="3">
    <source>
        <dbReference type="EMBL" id="KXU34701.1"/>
    </source>
</evidence>
<dbReference type="EMBL" id="LSZQ01000058">
    <property type="protein sequence ID" value="KXU34701.1"/>
    <property type="molecule type" value="Genomic_DNA"/>
</dbReference>
<dbReference type="InterPro" id="IPR013425">
    <property type="entry name" value="Autotrns_rpt"/>
</dbReference>
<dbReference type="AlphaFoldDB" id="A0A139SJI1"/>
<evidence type="ECO:0000313" key="4">
    <source>
        <dbReference type="Proteomes" id="UP000070058"/>
    </source>
</evidence>
<evidence type="ECO:0000256" key="1">
    <source>
        <dbReference type="ARBA" id="ARBA00022729"/>
    </source>
</evidence>
<reference evidence="4" key="1">
    <citation type="submission" date="2016-02" db="EMBL/GenBank/DDBJ databases">
        <authorList>
            <person name="Sanders J.G."/>
            <person name="Lin J.Y."/>
            <person name="Wertz J.T."/>
            <person name="Russell J.A."/>
            <person name="Moreau C.S."/>
            <person name="Powell S."/>
        </authorList>
    </citation>
    <scope>NUCLEOTIDE SEQUENCE [LARGE SCALE GENOMIC DNA]</scope>
    <source>
        <strain evidence="4">CAG34</strain>
    </source>
</reference>
<name>A0A139SJI1_9BACT</name>
<dbReference type="SUPFAM" id="SSF51126">
    <property type="entry name" value="Pectin lyase-like"/>
    <property type="match status" value="1"/>
</dbReference>
<dbReference type="Proteomes" id="UP000070058">
    <property type="component" value="Unassembled WGS sequence"/>
</dbReference>
<dbReference type="InterPro" id="IPR011050">
    <property type="entry name" value="Pectin_lyase_fold/virulence"/>
</dbReference>
<evidence type="ECO:0000256" key="2">
    <source>
        <dbReference type="SAM" id="MobiDB-lite"/>
    </source>
</evidence>
<accession>A0A139SJI1</accession>
<dbReference type="Pfam" id="PF12951">
    <property type="entry name" value="PATR"/>
    <property type="match status" value="2"/>
</dbReference>
<dbReference type="STRING" id="1548207.AXK11_07895"/>
<gene>
    <name evidence="3" type="ORF">AXK11_07895</name>
</gene>
<keyword evidence="1" id="KW-0732">Signal</keyword>